<protein>
    <submittedName>
        <fullName evidence="9">Uncharacterized protein</fullName>
    </submittedName>
</protein>
<feature type="transmembrane region" description="Helical" evidence="6">
    <location>
        <begin position="228"/>
        <end position="249"/>
    </location>
</feature>
<feature type="domain" description="Major facilitator superfamily (MFS) profile" evidence="7">
    <location>
        <begin position="94"/>
        <end position="515"/>
    </location>
</feature>
<dbReference type="Pfam" id="PF00083">
    <property type="entry name" value="Sugar_tr"/>
    <property type="match status" value="1"/>
</dbReference>
<keyword evidence="2 6" id="KW-0812">Transmembrane</keyword>
<dbReference type="Proteomes" id="UP001487740">
    <property type="component" value="Unassembled WGS sequence"/>
</dbReference>
<dbReference type="Pfam" id="PF00094">
    <property type="entry name" value="VWD"/>
    <property type="match status" value="1"/>
</dbReference>
<dbReference type="AlphaFoldDB" id="A0AAW0TXX4"/>
<evidence type="ECO:0000313" key="10">
    <source>
        <dbReference type="Proteomes" id="UP001487740"/>
    </source>
</evidence>
<feature type="compositionally biased region" description="Low complexity" evidence="5">
    <location>
        <begin position="959"/>
        <end position="975"/>
    </location>
</feature>
<evidence type="ECO:0000259" key="7">
    <source>
        <dbReference type="PROSITE" id="PS50850"/>
    </source>
</evidence>
<comment type="subcellular location">
    <subcellularLocation>
        <location evidence="1">Membrane</location>
        <topology evidence="1">Multi-pass membrane protein</topology>
    </subcellularLocation>
</comment>
<feature type="compositionally biased region" description="Basic residues" evidence="5">
    <location>
        <begin position="977"/>
        <end position="988"/>
    </location>
</feature>
<dbReference type="CDD" id="cd17317">
    <property type="entry name" value="MFS_SLC22"/>
    <property type="match status" value="1"/>
</dbReference>
<feature type="region of interest" description="Disordered" evidence="5">
    <location>
        <begin position="953"/>
        <end position="1024"/>
    </location>
</feature>
<feature type="compositionally biased region" description="Low complexity" evidence="5">
    <location>
        <begin position="989"/>
        <end position="1002"/>
    </location>
</feature>
<feature type="transmembrane region" description="Helical" evidence="6">
    <location>
        <begin position="21"/>
        <end position="39"/>
    </location>
</feature>
<dbReference type="InterPro" id="IPR005828">
    <property type="entry name" value="MFS_sugar_transport-like"/>
</dbReference>
<dbReference type="GO" id="GO:0016020">
    <property type="term" value="C:membrane"/>
    <property type="evidence" value="ECO:0007669"/>
    <property type="project" value="UniProtKB-SubCell"/>
</dbReference>
<feature type="transmembrane region" description="Helical" evidence="6">
    <location>
        <begin position="490"/>
        <end position="510"/>
    </location>
</feature>
<name>A0AAW0TXX4_SCYPA</name>
<feature type="transmembrane region" description="Helical" evidence="6">
    <location>
        <begin position="405"/>
        <end position="425"/>
    </location>
</feature>
<dbReference type="InterPro" id="IPR036259">
    <property type="entry name" value="MFS_trans_sf"/>
</dbReference>
<dbReference type="InterPro" id="IPR001846">
    <property type="entry name" value="VWF_type-D"/>
</dbReference>
<dbReference type="Gene3D" id="1.20.1250.20">
    <property type="entry name" value="MFS general substrate transporter like domains"/>
    <property type="match status" value="1"/>
</dbReference>
<gene>
    <name evidence="9" type="ORF">O3P69_014776</name>
</gene>
<dbReference type="PROSITE" id="PS51233">
    <property type="entry name" value="VWFD"/>
    <property type="match status" value="1"/>
</dbReference>
<dbReference type="PROSITE" id="PS00216">
    <property type="entry name" value="SUGAR_TRANSPORT_1"/>
    <property type="match status" value="1"/>
</dbReference>
<dbReference type="PANTHER" id="PTHR24064">
    <property type="entry name" value="SOLUTE CARRIER FAMILY 22 MEMBER"/>
    <property type="match status" value="1"/>
</dbReference>
<keyword evidence="10" id="KW-1185">Reference proteome</keyword>
<evidence type="ECO:0000256" key="1">
    <source>
        <dbReference type="ARBA" id="ARBA00004141"/>
    </source>
</evidence>
<comment type="caution">
    <text evidence="9">The sequence shown here is derived from an EMBL/GenBank/DDBJ whole genome shotgun (WGS) entry which is preliminary data.</text>
</comment>
<dbReference type="PROSITE" id="PS50850">
    <property type="entry name" value="MFS"/>
    <property type="match status" value="1"/>
</dbReference>
<evidence type="ECO:0000256" key="3">
    <source>
        <dbReference type="ARBA" id="ARBA00022989"/>
    </source>
</evidence>
<feature type="compositionally biased region" description="Polar residues" evidence="5">
    <location>
        <begin position="1013"/>
        <end position="1024"/>
    </location>
</feature>
<feature type="domain" description="VWFD" evidence="8">
    <location>
        <begin position="701"/>
        <end position="894"/>
    </location>
</feature>
<evidence type="ECO:0000256" key="6">
    <source>
        <dbReference type="SAM" id="Phobius"/>
    </source>
</evidence>
<feature type="transmembrane region" description="Helical" evidence="6">
    <location>
        <begin position="169"/>
        <end position="189"/>
    </location>
</feature>
<dbReference type="SMART" id="SM00216">
    <property type="entry name" value="VWD"/>
    <property type="match status" value="1"/>
</dbReference>
<feature type="transmembrane region" description="Helical" evidence="6">
    <location>
        <begin position="465"/>
        <end position="483"/>
    </location>
</feature>
<keyword evidence="3 6" id="KW-1133">Transmembrane helix</keyword>
<dbReference type="InterPro" id="IPR020846">
    <property type="entry name" value="MFS_dom"/>
</dbReference>
<evidence type="ECO:0000313" key="9">
    <source>
        <dbReference type="EMBL" id="KAK8392594.1"/>
    </source>
</evidence>
<dbReference type="SUPFAM" id="SSF103473">
    <property type="entry name" value="MFS general substrate transporter"/>
    <property type="match status" value="1"/>
</dbReference>
<feature type="transmembrane region" description="Helical" evidence="6">
    <location>
        <begin position="345"/>
        <end position="362"/>
    </location>
</feature>
<keyword evidence="4 6" id="KW-0472">Membrane</keyword>
<feature type="transmembrane region" description="Helical" evidence="6">
    <location>
        <begin position="374"/>
        <end position="393"/>
    </location>
</feature>
<feature type="transmembrane region" description="Helical" evidence="6">
    <location>
        <begin position="255"/>
        <end position="276"/>
    </location>
</feature>
<evidence type="ECO:0000259" key="8">
    <source>
        <dbReference type="PROSITE" id="PS51233"/>
    </source>
</evidence>
<dbReference type="InterPro" id="IPR005829">
    <property type="entry name" value="Sugar_transporter_CS"/>
</dbReference>
<feature type="transmembrane region" description="Helical" evidence="6">
    <location>
        <begin position="143"/>
        <end position="162"/>
    </location>
</feature>
<organism evidence="9 10">
    <name type="scientific">Scylla paramamosain</name>
    <name type="common">Mud crab</name>
    <dbReference type="NCBI Taxonomy" id="85552"/>
    <lineage>
        <taxon>Eukaryota</taxon>
        <taxon>Metazoa</taxon>
        <taxon>Ecdysozoa</taxon>
        <taxon>Arthropoda</taxon>
        <taxon>Crustacea</taxon>
        <taxon>Multicrustacea</taxon>
        <taxon>Malacostraca</taxon>
        <taxon>Eumalacostraca</taxon>
        <taxon>Eucarida</taxon>
        <taxon>Decapoda</taxon>
        <taxon>Pleocyemata</taxon>
        <taxon>Brachyura</taxon>
        <taxon>Eubrachyura</taxon>
        <taxon>Portunoidea</taxon>
        <taxon>Portunidae</taxon>
        <taxon>Portuninae</taxon>
        <taxon>Scylla</taxon>
    </lineage>
</organism>
<reference evidence="9 10" key="1">
    <citation type="submission" date="2023-03" db="EMBL/GenBank/DDBJ databases">
        <title>High-quality genome of Scylla paramamosain provides insights in environmental adaptation.</title>
        <authorList>
            <person name="Zhang L."/>
        </authorList>
    </citation>
    <scope>NUCLEOTIDE SEQUENCE [LARGE SCALE GENOMIC DNA]</scope>
    <source>
        <strain evidence="9">LZ_2023a</strain>
        <tissue evidence="9">Muscle</tissue>
    </source>
</reference>
<evidence type="ECO:0000256" key="4">
    <source>
        <dbReference type="ARBA" id="ARBA00023136"/>
    </source>
</evidence>
<sequence>MAISTFDDIFPHIGGFGRYQLFLFVVNCYINIMFVFVYFGQIFMTVAPPHWCSAPPNLAALNLTAEQVKDLTIPKDKESGAYEKCQMYDVDFVEVMQTNASWFNTSWPVTTCRHGWDYDYSLYYPSITSQLNWVCDEDWRPTLAQSMFFVAAFVASPGFGWAADYFGRLPVIVFSNLLGAGAGLASAFANSFTSFTALRMLVGMTYDTHYMVVYILLLEYVSSEYRTVMANVPIMVFLTAGLCVMPWMALYIADWSLFAIAMHTPQLITIFFIWTVPESARWLLNKGKIDRTVSIIRKAARVNGRVLNPNVIQEFTVFGEKQAENSKQSVSLVHLVKTPVLRMRFIVLCIMWMVIILAYDGHIRNTENIGPNMFVTFTIVGAVEFPADLLTMVTMEKLGRRHTTVWSLILSGVICLVIALVPPAYSITILSLEVIARFLITMSINVAQQYPVEVLPTVARAQGSGAIHTLGYLSVFLSPYIIYLSKLGFAVPFIILGLVSIAGGITSVLLPETLDQDLPDTLVDGETFFVGQSCCYNPWSKPQKDEKEEQDEMTIETKSLTTDTTITALETTTTTTTTTTTSWAYESCHYGNATLQHGDTALELHECCIKLLCCSGDIVKSNRWSEPASRGHDLCHDDHHDHIWDHATHDHLEFHNGSYSGCCVIGDRMYPSGHILATFCLQMVCHEGHWDFAWSIDPSCGYCWIHDYPHFSTFDGYHYNWYGLCNYTLAQTNDSTDPLDPHTAVYVTFRKCFRRRRAVGMPTCLSVVTFRENPNTVIQLDPLNATWMTVNGEMVAVPEPHDLNHVITSHGLHPVLALNIDGCITLIGASGFVVMQCLHRVDVWVSRALAGAVDGLCGPFNTDFRLWERSYERYNTSLFPLMWLADDEDRLKCYNNDPDINNYDLCKLGERPRLARGRFFRWLKQVRLNAYFTEKIANATAVVCPPTSDTVTLAHPQLSPSHSSPSSSPSSSSSSFHCRHRYRHHTSQHHATTTSSFQHTASPRPAAPFSLHITGSLSSPPFTP</sequence>
<evidence type="ECO:0000256" key="2">
    <source>
        <dbReference type="ARBA" id="ARBA00022692"/>
    </source>
</evidence>
<dbReference type="GO" id="GO:0022857">
    <property type="term" value="F:transmembrane transporter activity"/>
    <property type="evidence" value="ECO:0007669"/>
    <property type="project" value="InterPro"/>
</dbReference>
<dbReference type="EMBL" id="JARAKH010000022">
    <property type="protein sequence ID" value="KAK8392594.1"/>
    <property type="molecule type" value="Genomic_DNA"/>
</dbReference>
<evidence type="ECO:0000256" key="5">
    <source>
        <dbReference type="SAM" id="MobiDB-lite"/>
    </source>
</evidence>
<accession>A0AAW0TXX4</accession>
<feature type="transmembrane region" description="Helical" evidence="6">
    <location>
        <begin position="201"/>
        <end position="221"/>
    </location>
</feature>
<proteinExistence type="predicted"/>